<comment type="caution">
    <text evidence="2">The sequence shown here is derived from an EMBL/GenBank/DDBJ whole genome shotgun (WGS) entry which is preliminary data.</text>
</comment>
<protein>
    <submittedName>
        <fullName evidence="2">Uncharacterized protein</fullName>
    </submittedName>
</protein>
<organism evidence="2 3">
    <name type="scientific">Trema orientale</name>
    <name type="common">Charcoal tree</name>
    <name type="synonym">Celtis orientalis</name>
    <dbReference type="NCBI Taxonomy" id="63057"/>
    <lineage>
        <taxon>Eukaryota</taxon>
        <taxon>Viridiplantae</taxon>
        <taxon>Streptophyta</taxon>
        <taxon>Embryophyta</taxon>
        <taxon>Tracheophyta</taxon>
        <taxon>Spermatophyta</taxon>
        <taxon>Magnoliopsida</taxon>
        <taxon>eudicotyledons</taxon>
        <taxon>Gunneridae</taxon>
        <taxon>Pentapetalae</taxon>
        <taxon>rosids</taxon>
        <taxon>fabids</taxon>
        <taxon>Rosales</taxon>
        <taxon>Cannabaceae</taxon>
        <taxon>Trema</taxon>
    </lineage>
</organism>
<name>A0A2P5FQY0_TREOI</name>
<feature type="region of interest" description="Disordered" evidence="1">
    <location>
        <begin position="12"/>
        <end position="32"/>
    </location>
</feature>
<gene>
    <name evidence="2" type="ORF">TorRG33x02_039650</name>
</gene>
<keyword evidence="3" id="KW-1185">Reference proteome</keyword>
<evidence type="ECO:0000256" key="1">
    <source>
        <dbReference type="SAM" id="MobiDB-lite"/>
    </source>
</evidence>
<feature type="compositionally biased region" description="Polar residues" evidence="1">
    <location>
        <begin position="18"/>
        <end position="31"/>
    </location>
</feature>
<dbReference type="InParanoid" id="A0A2P5FQY0"/>
<sequence length="52" mass="5580">MDLGINKVLYHSPPASASLRTPPTNQPTNKESNNLHSFLLANSSFLALTTLG</sequence>
<dbReference type="Proteomes" id="UP000237000">
    <property type="component" value="Unassembled WGS sequence"/>
</dbReference>
<accession>A0A2P5FQY0</accession>
<dbReference type="EMBL" id="JXTC01000014">
    <property type="protein sequence ID" value="POO00187.1"/>
    <property type="molecule type" value="Genomic_DNA"/>
</dbReference>
<reference evidence="3" key="1">
    <citation type="submission" date="2016-06" db="EMBL/GenBank/DDBJ databases">
        <title>Parallel loss of symbiosis genes in relatives of nitrogen-fixing non-legume Parasponia.</title>
        <authorList>
            <person name="Van Velzen R."/>
            <person name="Holmer R."/>
            <person name="Bu F."/>
            <person name="Rutten L."/>
            <person name="Van Zeijl A."/>
            <person name="Liu W."/>
            <person name="Santuari L."/>
            <person name="Cao Q."/>
            <person name="Sharma T."/>
            <person name="Shen D."/>
            <person name="Roswanjaya Y."/>
            <person name="Wardhani T."/>
            <person name="Kalhor M.S."/>
            <person name="Jansen J."/>
            <person name="Van den Hoogen J."/>
            <person name="Gungor B."/>
            <person name="Hartog M."/>
            <person name="Hontelez J."/>
            <person name="Verver J."/>
            <person name="Yang W.-C."/>
            <person name="Schijlen E."/>
            <person name="Repin R."/>
            <person name="Schilthuizen M."/>
            <person name="Schranz E."/>
            <person name="Heidstra R."/>
            <person name="Miyata K."/>
            <person name="Fedorova E."/>
            <person name="Kohlen W."/>
            <person name="Bisseling T."/>
            <person name="Smit S."/>
            <person name="Geurts R."/>
        </authorList>
    </citation>
    <scope>NUCLEOTIDE SEQUENCE [LARGE SCALE GENOMIC DNA]</scope>
    <source>
        <strain evidence="3">cv. RG33-2</strain>
    </source>
</reference>
<proteinExistence type="predicted"/>
<evidence type="ECO:0000313" key="3">
    <source>
        <dbReference type="Proteomes" id="UP000237000"/>
    </source>
</evidence>
<dbReference type="AlphaFoldDB" id="A0A2P5FQY0"/>
<evidence type="ECO:0000313" key="2">
    <source>
        <dbReference type="EMBL" id="POO00187.1"/>
    </source>
</evidence>